<evidence type="ECO:0000256" key="3">
    <source>
        <dbReference type="ARBA" id="ARBA00022448"/>
    </source>
</evidence>
<evidence type="ECO:0000256" key="7">
    <source>
        <dbReference type="ARBA" id="ARBA00023053"/>
    </source>
</evidence>
<keyword evidence="7" id="KW-0915">Sodium</keyword>
<dbReference type="EMBL" id="JARK01001581">
    <property type="protein sequence ID" value="EYB88558.1"/>
    <property type="molecule type" value="Genomic_DNA"/>
</dbReference>
<evidence type="ECO:0000256" key="6">
    <source>
        <dbReference type="ARBA" id="ARBA00022989"/>
    </source>
</evidence>
<evidence type="ECO:0000313" key="15">
    <source>
        <dbReference type="EMBL" id="EYB88558.1"/>
    </source>
</evidence>
<comment type="similarity">
    <text evidence="2 13">Belongs to the amiloride-sensitive sodium channel (TC 1.A.6) family.</text>
</comment>
<dbReference type="Gene3D" id="1.10.287.770">
    <property type="entry name" value="YojJ-like"/>
    <property type="match status" value="1"/>
</dbReference>
<evidence type="ECO:0000256" key="14">
    <source>
        <dbReference type="SAM" id="Phobius"/>
    </source>
</evidence>
<comment type="caution">
    <text evidence="15">The sequence shown here is derived from an EMBL/GenBank/DDBJ whole genome shotgun (WGS) entry which is preliminary data.</text>
</comment>
<evidence type="ECO:0000256" key="12">
    <source>
        <dbReference type="ARBA" id="ARBA00023303"/>
    </source>
</evidence>
<dbReference type="InterPro" id="IPR001873">
    <property type="entry name" value="ENaC"/>
</dbReference>
<gene>
    <name evidence="15" type="primary">Acey_s0245.g3565</name>
    <name evidence="15" type="ORF">Y032_0245g3565</name>
</gene>
<proteinExistence type="inferred from homology"/>
<reference evidence="16" key="1">
    <citation type="journal article" date="2015" name="Nat. Genet.">
        <title>The genome and transcriptome of the zoonotic hookworm Ancylostoma ceylanicum identify infection-specific gene families.</title>
        <authorList>
            <person name="Schwarz E.M."/>
            <person name="Hu Y."/>
            <person name="Antoshechkin I."/>
            <person name="Miller M.M."/>
            <person name="Sternberg P.W."/>
            <person name="Aroian R.V."/>
        </authorList>
    </citation>
    <scope>NUCLEOTIDE SEQUENCE</scope>
    <source>
        <strain evidence="16">HY135</strain>
    </source>
</reference>
<evidence type="ECO:0000256" key="10">
    <source>
        <dbReference type="ARBA" id="ARBA00023180"/>
    </source>
</evidence>
<dbReference type="GO" id="GO:0016020">
    <property type="term" value="C:membrane"/>
    <property type="evidence" value="ECO:0007669"/>
    <property type="project" value="UniProtKB-SubCell"/>
</dbReference>
<keyword evidence="10" id="KW-0325">Glycoprotein</keyword>
<dbReference type="GO" id="GO:0005272">
    <property type="term" value="F:sodium channel activity"/>
    <property type="evidence" value="ECO:0007669"/>
    <property type="project" value="UniProtKB-KW"/>
</dbReference>
<keyword evidence="16" id="KW-1185">Reference proteome</keyword>
<evidence type="ECO:0000313" key="16">
    <source>
        <dbReference type="Proteomes" id="UP000024635"/>
    </source>
</evidence>
<sequence length="298" mass="34104">MYTLQLCERMQILEWFLRESQCVPSEMLEKGGHPECGERVALVPSEKLLREFPCKPPCNILEWRISSSSTRIRSGTKISIEFSKKKEILVEVRKMGVTDVLCEPSYILKKLEFRHPNFLFLAFIGGGTSLFLGCSCVTLMETFIFLLKLVLQSINKEAYERVRIENGDTLDPLVANQNMGADPEGFDVENEGDVIASTSMQSPPRKSIHCVRFLHSEDGEENSVHKRLYRPHPPSLSELKTSTAFNELNTHNFERSLKNLPLSQRLTFDGSMDRRRLRRQSAIEIPDEELDQVESSVH</sequence>
<accession>A0A016SD30</accession>
<evidence type="ECO:0000256" key="13">
    <source>
        <dbReference type="RuleBase" id="RU000679"/>
    </source>
</evidence>
<evidence type="ECO:0000256" key="1">
    <source>
        <dbReference type="ARBA" id="ARBA00004141"/>
    </source>
</evidence>
<dbReference type="OrthoDB" id="5815085at2759"/>
<keyword evidence="9 14" id="KW-0472">Membrane</keyword>
<keyword evidence="8 13" id="KW-0406">Ion transport</keyword>
<dbReference type="AlphaFoldDB" id="A0A016SD30"/>
<dbReference type="Proteomes" id="UP000024635">
    <property type="component" value="Unassembled WGS sequence"/>
</dbReference>
<keyword evidence="11 13" id="KW-0739">Sodium transport</keyword>
<organism evidence="15 16">
    <name type="scientific">Ancylostoma ceylanicum</name>
    <dbReference type="NCBI Taxonomy" id="53326"/>
    <lineage>
        <taxon>Eukaryota</taxon>
        <taxon>Metazoa</taxon>
        <taxon>Ecdysozoa</taxon>
        <taxon>Nematoda</taxon>
        <taxon>Chromadorea</taxon>
        <taxon>Rhabditida</taxon>
        <taxon>Rhabditina</taxon>
        <taxon>Rhabditomorpha</taxon>
        <taxon>Strongyloidea</taxon>
        <taxon>Ancylostomatidae</taxon>
        <taxon>Ancylostomatinae</taxon>
        <taxon>Ancylostoma</taxon>
    </lineage>
</organism>
<dbReference type="STRING" id="53326.A0A016SD30"/>
<protein>
    <submittedName>
        <fullName evidence="15">Uncharacterized protein</fullName>
    </submittedName>
</protein>
<keyword evidence="5 13" id="KW-0812">Transmembrane</keyword>
<keyword evidence="4 13" id="KW-0894">Sodium channel</keyword>
<evidence type="ECO:0000256" key="4">
    <source>
        <dbReference type="ARBA" id="ARBA00022461"/>
    </source>
</evidence>
<keyword evidence="3 13" id="KW-0813">Transport</keyword>
<keyword evidence="6 14" id="KW-1133">Transmembrane helix</keyword>
<evidence type="ECO:0000256" key="9">
    <source>
        <dbReference type="ARBA" id="ARBA00023136"/>
    </source>
</evidence>
<evidence type="ECO:0000256" key="5">
    <source>
        <dbReference type="ARBA" id="ARBA00022692"/>
    </source>
</evidence>
<name>A0A016SD30_9BILA</name>
<keyword evidence="12 13" id="KW-0407">Ion channel</keyword>
<evidence type="ECO:0000256" key="11">
    <source>
        <dbReference type="ARBA" id="ARBA00023201"/>
    </source>
</evidence>
<evidence type="ECO:0000256" key="8">
    <source>
        <dbReference type="ARBA" id="ARBA00023065"/>
    </source>
</evidence>
<evidence type="ECO:0000256" key="2">
    <source>
        <dbReference type="ARBA" id="ARBA00007193"/>
    </source>
</evidence>
<comment type="subcellular location">
    <subcellularLocation>
        <location evidence="1">Membrane</location>
        <topology evidence="1">Multi-pass membrane protein</topology>
    </subcellularLocation>
</comment>
<dbReference type="Pfam" id="PF00858">
    <property type="entry name" value="ASC"/>
    <property type="match status" value="1"/>
</dbReference>
<feature type="transmembrane region" description="Helical" evidence="14">
    <location>
        <begin position="118"/>
        <end position="147"/>
    </location>
</feature>